<dbReference type="SMART" id="SM00020">
    <property type="entry name" value="Tryp_SPc"/>
    <property type="match status" value="1"/>
</dbReference>
<reference evidence="9" key="1">
    <citation type="submission" date="2025-08" db="UniProtKB">
        <authorList>
            <consortium name="RefSeq"/>
        </authorList>
    </citation>
    <scope>IDENTIFICATION</scope>
</reference>
<proteinExistence type="inferred from homology"/>
<protein>
    <submittedName>
        <fullName evidence="9">Trypsin, alkaline C-like</fullName>
    </submittedName>
</protein>
<evidence type="ECO:0000256" key="5">
    <source>
        <dbReference type="ARBA" id="ARBA00023157"/>
    </source>
</evidence>
<evidence type="ECO:0000256" key="2">
    <source>
        <dbReference type="ARBA" id="ARBA00022670"/>
    </source>
</evidence>
<organism evidence="8 9">
    <name type="scientific">Bicyclus anynana</name>
    <name type="common">Squinting bush brown butterfly</name>
    <dbReference type="NCBI Taxonomy" id="110368"/>
    <lineage>
        <taxon>Eukaryota</taxon>
        <taxon>Metazoa</taxon>
        <taxon>Ecdysozoa</taxon>
        <taxon>Arthropoda</taxon>
        <taxon>Hexapoda</taxon>
        <taxon>Insecta</taxon>
        <taxon>Pterygota</taxon>
        <taxon>Neoptera</taxon>
        <taxon>Endopterygota</taxon>
        <taxon>Lepidoptera</taxon>
        <taxon>Glossata</taxon>
        <taxon>Ditrysia</taxon>
        <taxon>Papilionoidea</taxon>
        <taxon>Nymphalidae</taxon>
        <taxon>Satyrinae</taxon>
        <taxon>Satyrini</taxon>
        <taxon>Mycalesina</taxon>
        <taxon>Bicyclus</taxon>
    </lineage>
</organism>
<keyword evidence="2" id="KW-0645">Protease</keyword>
<dbReference type="PROSITE" id="PS00135">
    <property type="entry name" value="TRYPSIN_SER"/>
    <property type="match status" value="1"/>
</dbReference>
<keyword evidence="8" id="KW-1185">Reference proteome</keyword>
<dbReference type="CDD" id="cd00190">
    <property type="entry name" value="Tryp_SPc"/>
    <property type="match status" value="1"/>
</dbReference>
<gene>
    <name evidence="9" type="primary">LOC112043363</name>
</gene>
<dbReference type="PRINTS" id="PR00722">
    <property type="entry name" value="CHYMOTRYPSIN"/>
</dbReference>
<dbReference type="Pfam" id="PF00089">
    <property type="entry name" value="Trypsin"/>
    <property type="match status" value="2"/>
</dbReference>
<feature type="chain" id="PRO_5046845624" evidence="6">
    <location>
        <begin position="19"/>
        <end position="476"/>
    </location>
</feature>
<dbReference type="PROSITE" id="PS50240">
    <property type="entry name" value="TRYPSIN_DOM"/>
    <property type="match status" value="2"/>
</dbReference>
<dbReference type="RefSeq" id="XP_023934511.2">
    <property type="nucleotide sequence ID" value="XM_024078743.2"/>
</dbReference>
<dbReference type="InterPro" id="IPR001314">
    <property type="entry name" value="Peptidase_S1A"/>
</dbReference>
<keyword evidence="3" id="KW-0378">Hydrolase</keyword>
<name>A0A6J1MVK7_BICAN</name>
<dbReference type="Gene3D" id="2.40.10.10">
    <property type="entry name" value="Trypsin-like serine proteases"/>
    <property type="match status" value="3"/>
</dbReference>
<dbReference type="InterPro" id="IPR043504">
    <property type="entry name" value="Peptidase_S1_PA_chymotrypsin"/>
</dbReference>
<evidence type="ECO:0000256" key="4">
    <source>
        <dbReference type="ARBA" id="ARBA00022825"/>
    </source>
</evidence>
<evidence type="ECO:0000256" key="1">
    <source>
        <dbReference type="ARBA" id="ARBA00007664"/>
    </source>
</evidence>
<dbReference type="GO" id="GO:0004252">
    <property type="term" value="F:serine-type endopeptidase activity"/>
    <property type="evidence" value="ECO:0007669"/>
    <property type="project" value="InterPro"/>
</dbReference>
<dbReference type="KEGG" id="bany:112043363"/>
<dbReference type="PANTHER" id="PTHR24276:SF91">
    <property type="entry name" value="AT26814P-RELATED"/>
    <property type="match status" value="1"/>
</dbReference>
<sequence>MVAIFILCLALFTGATTALDFDQVDLALNGTTNVTTLQQFPSVVQVEFLNIWGWEVWTQNCAASILTSWWILSATTCFFGPSYPDPYARRIRAGANNRNTGGQIIYVDFPVHYQQNITNTTAIEHDISVVRLRSPLFFGNLIQQGAIIASGFHIPPGLLVNQVGWGAKIPGNFTALSSVPITTVNIDQPVGIQPRILAGRLSGNVTDNGDIGGPWFLGNITVGCRTLGMVLSSKRIVGGHPTSIEHHPSMVQVELLSQITFTWSQNCAGCILTSRFIVSAAQCFNEWNLEFPYRRIRAGATYRNRGGSVVYIDRAVKHPSYGTNGLEADVSVVRLLTPLVYSPTIRQGSIVSANFVVPDHTRVVLAGWGRIAEAGPTSDILREVSVYTINNQLCAGRYATLSWPITVTPNMICSGILDVGGKDACHGDSGGPMYLGHVVIGIISGGYSCANCTFPGISIAVASYTNWILDTVYGWH</sequence>
<feature type="domain" description="Peptidase S1" evidence="7">
    <location>
        <begin position="27"/>
        <end position="228"/>
    </location>
</feature>
<feature type="domain" description="Peptidase S1" evidence="7">
    <location>
        <begin position="236"/>
        <end position="473"/>
    </location>
</feature>
<keyword evidence="6" id="KW-0732">Signal</keyword>
<dbReference type="InterPro" id="IPR009003">
    <property type="entry name" value="Peptidase_S1_PA"/>
</dbReference>
<dbReference type="PANTHER" id="PTHR24276">
    <property type="entry name" value="POLYSERASE-RELATED"/>
    <property type="match status" value="1"/>
</dbReference>
<evidence type="ECO:0000313" key="8">
    <source>
        <dbReference type="Proteomes" id="UP001652582"/>
    </source>
</evidence>
<dbReference type="AlphaFoldDB" id="A0A6J1MVK7"/>
<dbReference type="OrthoDB" id="546450at2759"/>
<keyword evidence="4" id="KW-0720">Serine protease</keyword>
<accession>A0A6J1MVK7</accession>
<comment type="similarity">
    <text evidence="1">Belongs to the peptidase S1 family.</text>
</comment>
<keyword evidence="5" id="KW-1015">Disulfide bond</keyword>
<dbReference type="InterPro" id="IPR050430">
    <property type="entry name" value="Peptidase_S1"/>
</dbReference>
<evidence type="ECO:0000256" key="6">
    <source>
        <dbReference type="SAM" id="SignalP"/>
    </source>
</evidence>
<feature type="signal peptide" evidence="6">
    <location>
        <begin position="1"/>
        <end position="18"/>
    </location>
</feature>
<evidence type="ECO:0000256" key="3">
    <source>
        <dbReference type="ARBA" id="ARBA00022801"/>
    </source>
</evidence>
<evidence type="ECO:0000313" key="9">
    <source>
        <dbReference type="RefSeq" id="XP_023934511.2"/>
    </source>
</evidence>
<dbReference type="GeneID" id="112043363"/>
<dbReference type="Proteomes" id="UP001652582">
    <property type="component" value="Chromosome 22"/>
</dbReference>
<dbReference type="GO" id="GO:0006508">
    <property type="term" value="P:proteolysis"/>
    <property type="evidence" value="ECO:0007669"/>
    <property type="project" value="UniProtKB-KW"/>
</dbReference>
<dbReference type="SUPFAM" id="SSF50494">
    <property type="entry name" value="Trypsin-like serine proteases"/>
    <property type="match status" value="2"/>
</dbReference>
<dbReference type="InterPro" id="IPR033116">
    <property type="entry name" value="TRYPSIN_SER"/>
</dbReference>
<dbReference type="InterPro" id="IPR001254">
    <property type="entry name" value="Trypsin_dom"/>
</dbReference>
<evidence type="ECO:0000259" key="7">
    <source>
        <dbReference type="PROSITE" id="PS50240"/>
    </source>
</evidence>